<keyword evidence="1" id="KW-0812">Transmembrane</keyword>
<reference evidence="3" key="1">
    <citation type="journal article" date="2021" name="PeerJ">
        <title>Extensive microbial diversity within the chicken gut microbiome revealed by metagenomics and culture.</title>
        <authorList>
            <person name="Gilroy R."/>
            <person name="Ravi A."/>
            <person name="Getino M."/>
            <person name="Pursley I."/>
            <person name="Horton D.L."/>
            <person name="Alikhan N.F."/>
            <person name="Baker D."/>
            <person name="Gharbi K."/>
            <person name="Hall N."/>
            <person name="Watson M."/>
            <person name="Adriaenssens E.M."/>
            <person name="Foster-Nyarko E."/>
            <person name="Jarju S."/>
            <person name="Secka A."/>
            <person name="Antonio M."/>
            <person name="Oren A."/>
            <person name="Chaudhuri R.R."/>
            <person name="La Ragione R."/>
            <person name="Hildebrand F."/>
            <person name="Pallen M.J."/>
        </authorList>
    </citation>
    <scope>NUCLEOTIDE SEQUENCE</scope>
    <source>
        <strain evidence="3">ChiHjej13B12-14962</strain>
    </source>
</reference>
<name>A0A921FMY3_9MICC</name>
<keyword evidence="1" id="KW-0472">Membrane</keyword>
<comment type="caution">
    <text evidence="3">The sequence shown here is derived from an EMBL/GenBank/DDBJ whole genome shotgun (WGS) entry which is preliminary data.</text>
</comment>
<dbReference type="RefSeq" id="WP_303906440.1">
    <property type="nucleotide sequence ID" value="NZ_DYXC01000105.1"/>
</dbReference>
<feature type="transmembrane region" description="Helical" evidence="1">
    <location>
        <begin position="330"/>
        <end position="349"/>
    </location>
</feature>
<accession>A0A921FMY3</accession>
<feature type="transmembrane region" description="Helical" evidence="1">
    <location>
        <begin position="38"/>
        <end position="60"/>
    </location>
</feature>
<evidence type="ECO:0000313" key="4">
    <source>
        <dbReference type="Proteomes" id="UP000703315"/>
    </source>
</evidence>
<dbReference type="EMBL" id="DYXC01000105">
    <property type="protein sequence ID" value="HJF15049.1"/>
    <property type="molecule type" value="Genomic_DNA"/>
</dbReference>
<evidence type="ECO:0000259" key="2">
    <source>
        <dbReference type="Pfam" id="PF06030"/>
    </source>
</evidence>
<organism evidence="3 4">
    <name type="scientific">Enteractinococcus helveticum</name>
    <dbReference type="NCBI Taxonomy" id="1837282"/>
    <lineage>
        <taxon>Bacteria</taxon>
        <taxon>Bacillati</taxon>
        <taxon>Actinomycetota</taxon>
        <taxon>Actinomycetes</taxon>
        <taxon>Micrococcales</taxon>
        <taxon>Micrococcaceae</taxon>
    </lineage>
</organism>
<dbReference type="InterPro" id="IPR010317">
    <property type="entry name" value="WxLIP_PGBD"/>
</dbReference>
<evidence type="ECO:0000313" key="3">
    <source>
        <dbReference type="EMBL" id="HJF15049.1"/>
    </source>
</evidence>
<keyword evidence="1" id="KW-1133">Transmembrane helix</keyword>
<sequence length="384" mass="40827">MTSAPTGPVLRVGGAGVIGVFIAHLHERPHSMSSSSSLPVYRTVLTLLVLLLSTVFPASVATADTQDAPTTIWSLSPAATDEQDERVSFRFTVAPGDSVEDAVELTNFSDQEVTFQLQAADGIVSESGTFDILRPDMENEAAGNWIELDQEQVTVPADDSVTIPFTLTVPENATPGDQPAGIAAAVSTSDDDDVAMVHRVGTRIHLRVDGDIMPVLTVDNLEVDYQQNWNPFAPGTATATWTVRNDGNVRLGAEQLLRSSGAFGIATAEEPGQPIYEVLPGGQTTVRVEQRVLPLFALWSTVELAPQIVGDDEVDAALSNATGQVVTPAIPIPQLLIVAIIAGAIWYVVTRKKRAKKKFAAAVAAAAKQQQAESAKEPDQLQDA</sequence>
<dbReference type="AlphaFoldDB" id="A0A921FMY3"/>
<reference evidence="3" key="2">
    <citation type="submission" date="2021-09" db="EMBL/GenBank/DDBJ databases">
        <authorList>
            <person name="Gilroy R."/>
        </authorList>
    </citation>
    <scope>NUCLEOTIDE SEQUENCE</scope>
    <source>
        <strain evidence="3">ChiHjej13B12-14962</strain>
    </source>
</reference>
<dbReference type="Pfam" id="PF06030">
    <property type="entry name" value="WxLIP_PGBD"/>
    <property type="match status" value="1"/>
</dbReference>
<protein>
    <submittedName>
        <fullName evidence="3">DUF916 domain-containing protein</fullName>
    </submittedName>
</protein>
<feature type="transmembrane region" description="Helical" evidence="1">
    <location>
        <begin position="6"/>
        <end position="26"/>
    </location>
</feature>
<dbReference type="Proteomes" id="UP000703315">
    <property type="component" value="Unassembled WGS sequence"/>
</dbReference>
<gene>
    <name evidence="3" type="ORF">K8V32_09655</name>
</gene>
<evidence type="ECO:0000256" key="1">
    <source>
        <dbReference type="SAM" id="Phobius"/>
    </source>
</evidence>
<proteinExistence type="predicted"/>
<feature type="domain" description="WxL Interacting Protein peptidoglycan binding" evidence="2">
    <location>
        <begin position="81"/>
        <end position="181"/>
    </location>
</feature>